<dbReference type="EMBL" id="VSSQ01010501">
    <property type="protein sequence ID" value="MPM44501.1"/>
    <property type="molecule type" value="Genomic_DNA"/>
</dbReference>
<name>A0A644ZX43_9ZZZZ</name>
<dbReference type="Gene3D" id="2.30.30.90">
    <property type="match status" value="1"/>
</dbReference>
<dbReference type="PANTHER" id="PTHR42954:SF2">
    <property type="entry name" value="FE(2+) TRANSPORT PROTEIN A"/>
    <property type="match status" value="1"/>
</dbReference>
<dbReference type="SUPFAM" id="SSF50037">
    <property type="entry name" value="C-terminal domain of transcriptional repressors"/>
    <property type="match status" value="1"/>
</dbReference>
<keyword evidence="1" id="KW-0408">Iron</keyword>
<dbReference type="GO" id="GO:0046914">
    <property type="term" value="F:transition metal ion binding"/>
    <property type="evidence" value="ECO:0007669"/>
    <property type="project" value="InterPro"/>
</dbReference>
<evidence type="ECO:0000259" key="2">
    <source>
        <dbReference type="SMART" id="SM00899"/>
    </source>
</evidence>
<accession>A0A644ZX43</accession>
<proteinExistence type="predicted"/>
<comment type="caution">
    <text evidence="3">The sequence shown here is derived from an EMBL/GenBank/DDBJ whole genome shotgun (WGS) entry which is preliminary data.</text>
</comment>
<evidence type="ECO:0000313" key="3">
    <source>
        <dbReference type="EMBL" id="MPM44501.1"/>
    </source>
</evidence>
<dbReference type="Pfam" id="PF04023">
    <property type="entry name" value="FeoA"/>
    <property type="match status" value="1"/>
</dbReference>
<reference evidence="3" key="1">
    <citation type="submission" date="2019-08" db="EMBL/GenBank/DDBJ databases">
        <authorList>
            <person name="Kucharzyk K."/>
            <person name="Murdoch R.W."/>
            <person name="Higgins S."/>
            <person name="Loffler F."/>
        </authorList>
    </citation>
    <scope>NUCLEOTIDE SEQUENCE</scope>
</reference>
<feature type="domain" description="Ferrous iron transporter FeoA-like" evidence="2">
    <location>
        <begin position="3"/>
        <end position="74"/>
    </location>
</feature>
<protein>
    <recommendedName>
        <fullName evidence="2">Ferrous iron transporter FeoA-like domain-containing protein</fullName>
    </recommendedName>
</protein>
<sequence>MHMTMDELTVGQTGAVKAINAPKQLKRRLMDMGFTKGVGVEVVKMAPMGDPMEVTVRGYHLCLRKAEASVIELR</sequence>
<dbReference type="InterPro" id="IPR008988">
    <property type="entry name" value="Transcriptional_repressor_C"/>
</dbReference>
<dbReference type="InterPro" id="IPR052713">
    <property type="entry name" value="FeoA"/>
</dbReference>
<dbReference type="SMART" id="SM00899">
    <property type="entry name" value="FeoA"/>
    <property type="match status" value="1"/>
</dbReference>
<dbReference type="InterPro" id="IPR007167">
    <property type="entry name" value="Fe-transptr_FeoA-like"/>
</dbReference>
<dbReference type="PANTHER" id="PTHR42954">
    <property type="entry name" value="FE(2+) TRANSPORT PROTEIN A"/>
    <property type="match status" value="1"/>
</dbReference>
<dbReference type="InterPro" id="IPR038157">
    <property type="entry name" value="FeoA_core_dom"/>
</dbReference>
<evidence type="ECO:0000256" key="1">
    <source>
        <dbReference type="ARBA" id="ARBA00023004"/>
    </source>
</evidence>
<gene>
    <name evidence="3" type="ORF">SDC9_91179</name>
</gene>
<organism evidence="3">
    <name type="scientific">bioreactor metagenome</name>
    <dbReference type="NCBI Taxonomy" id="1076179"/>
    <lineage>
        <taxon>unclassified sequences</taxon>
        <taxon>metagenomes</taxon>
        <taxon>ecological metagenomes</taxon>
    </lineage>
</organism>
<dbReference type="AlphaFoldDB" id="A0A644ZX43"/>